<organism evidence="1">
    <name type="scientific">bioreactor metagenome</name>
    <dbReference type="NCBI Taxonomy" id="1076179"/>
    <lineage>
        <taxon>unclassified sequences</taxon>
        <taxon>metagenomes</taxon>
        <taxon>ecological metagenomes</taxon>
    </lineage>
</organism>
<gene>
    <name evidence="1" type="ORF">SDC9_192499</name>
</gene>
<protein>
    <submittedName>
        <fullName evidence="1">Uncharacterized protein</fullName>
    </submittedName>
</protein>
<evidence type="ECO:0000313" key="1">
    <source>
        <dbReference type="EMBL" id="MPN44932.1"/>
    </source>
</evidence>
<sequence length="94" mass="10627">MQIRSQVFHRAKIAMLHHPQISTRHAKCRFCHGCDKIFGRMDPFQLGERNIFAAQAPAQTQTVALQGIAGAAQRINAVNHQPKEQHQDQCTKQV</sequence>
<dbReference type="EMBL" id="VSSQ01104455">
    <property type="protein sequence ID" value="MPN44932.1"/>
    <property type="molecule type" value="Genomic_DNA"/>
</dbReference>
<reference evidence="1" key="1">
    <citation type="submission" date="2019-08" db="EMBL/GenBank/DDBJ databases">
        <authorList>
            <person name="Kucharzyk K."/>
            <person name="Murdoch R.W."/>
            <person name="Higgins S."/>
            <person name="Loffler F."/>
        </authorList>
    </citation>
    <scope>NUCLEOTIDE SEQUENCE</scope>
</reference>
<dbReference type="AlphaFoldDB" id="A0A645I2F8"/>
<accession>A0A645I2F8</accession>
<comment type="caution">
    <text evidence="1">The sequence shown here is derived from an EMBL/GenBank/DDBJ whole genome shotgun (WGS) entry which is preliminary data.</text>
</comment>
<proteinExistence type="predicted"/>
<name>A0A645I2F8_9ZZZZ</name>